<keyword evidence="2" id="KW-0328">Glycosyltransferase</keyword>
<comment type="caution">
    <text evidence="6">The sequence shown here is derived from an EMBL/GenBank/DDBJ whole genome shotgun (WGS) entry which is preliminary data.</text>
</comment>
<dbReference type="PANTHER" id="PTHR43685">
    <property type="entry name" value="GLYCOSYLTRANSFERASE"/>
    <property type="match status" value="1"/>
</dbReference>
<dbReference type="Pfam" id="PF00535">
    <property type="entry name" value="Glycos_transf_2"/>
    <property type="match status" value="1"/>
</dbReference>
<evidence type="ECO:0000256" key="2">
    <source>
        <dbReference type="ARBA" id="ARBA00022676"/>
    </source>
</evidence>
<dbReference type="Gene3D" id="3.90.550.10">
    <property type="entry name" value="Spore Coat Polysaccharide Biosynthesis Protein SpsA, Chain A"/>
    <property type="match status" value="1"/>
</dbReference>
<sequence>MNKEPLVSVLIPSYNSAKYLDDSIDSILNQTYTNWELIISDDCSTDDSFEIAQRYASEDKRIKAFKNERNLGISGNMNKALEECSGKYIAILDADDWSYSYRLKEQVDAMENNNKIVACSGWFDICDEELKVKYTKDLPESNEELRKAMKRYMPLIHPGTMWRNEALFKTDLYPEYLNVGHDYLITIDISEHGELYNLQKPVIKYRVREKSITGEKLFDTELVTGYLQLYAHFKYDDYKLSKKEVFFITIRFLITVIFPAKFVRFLANYSTIIHRVLTK</sequence>
<dbReference type="InterPro" id="IPR029044">
    <property type="entry name" value="Nucleotide-diphossugar_trans"/>
</dbReference>
<evidence type="ECO:0000259" key="5">
    <source>
        <dbReference type="Pfam" id="PF00535"/>
    </source>
</evidence>
<reference evidence="7" key="1">
    <citation type="journal article" date="2015" name="MBio">
        <title>Genome-Resolved Metagenomic Analysis Reveals Roles for Candidate Phyla and Other Microbial Community Members in Biogeochemical Transformations in Oil Reservoirs.</title>
        <authorList>
            <person name="Hu P."/>
            <person name="Tom L."/>
            <person name="Singh A."/>
            <person name="Thomas B.C."/>
            <person name="Baker B.J."/>
            <person name="Piceno Y.M."/>
            <person name="Andersen G.L."/>
            <person name="Banfield J.F."/>
        </authorList>
    </citation>
    <scope>NUCLEOTIDE SEQUENCE [LARGE SCALE GENOMIC DNA]</scope>
</reference>
<dbReference type="PANTHER" id="PTHR43685:SF5">
    <property type="entry name" value="GLYCOSYLTRANSFERASE EPSE-RELATED"/>
    <property type="match status" value="1"/>
</dbReference>
<evidence type="ECO:0000256" key="1">
    <source>
        <dbReference type="ARBA" id="ARBA00006739"/>
    </source>
</evidence>
<proteinExistence type="inferred from homology"/>
<dbReference type="InterPro" id="IPR050834">
    <property type="entry name" value="Glycosyltransf_2"/>
</dbReference>
<comment type="similarity">
    <text evidence="1">Belongs to the glycosyltransferase 2 family.</text>
</comment>
<dbReference type="EMBL" id="LGGO01000045">
    <property type="protein sequence ID" value="KUK77312.1"/>
    <property type="molecule type" value="Genomic_DNA"/>
</dbReference>
<organism evidence="6 7">
    <name type="scientific">candidate division WS6 bacterium 34_10</name>
    <dbReference type="NCBI Taxonomy" id="1641389"/>
    <lineage>
        <taxon>Bacteria</taxon>
        <taxon>Candidatus Dojkabacteria</taxon>
    </lineage>
</organism>
<keyword evidence="3 6" id="KW-0808">Transferase</keyword>
<dbReference type="GO" id="GO:0016757">
    <property type="term" value="F:glycosyltransferase activity"/>
    <property type="evidence" value="ECO:0007669"/>
    <property type="project" value="UniProtKB-KW"/>
</dbReference>
<feature type="transmembrane region" description="Helical" evidence="4">
    <location>
        <begin position="245"/>
        <end position="267"/>
    </location>
</feature>
<name>A0A101HI74_9BACT</name>
<accession>A0A101HI74</accession>
<dbReference type="SUPFAM" id="SSF53448">
    <property type="entry name" value="Nucleotide-diphospho-sugar transferases"/>
    <property type="match status" value="1"/>
</dbReference>
<gene>
    <name evidence="6" type="ORF">XD93_0411</name>
</gene>
<dbReference type="InterPro" id="IPR001173">
    <property type="entry name" value="Glyco_trans_2-like"/>
</dbReference>
<feature type="domain" description="Glycosyltransferase 2-like" evidence="5">
    <location>
        <begin position="8"/>
        <end position="157"/>
    </location>
</feature>
<evidence type="ECO:0000313" key="7">
    <source>
        <dbReference type="Proteomes" id="UP000053904"/>
    </source>
</evidence>
<dbReference type="Proteomes" id="UP000053904">
    <property type="component" value="Unassembled WGS sequence"/>
</dbReference>
<evidence type="ECO:0000256" key="3">
    <source>
        <dbReference type="ARBA" id="ARBA00022679"/>
    </source>
</evidence>
<keyword evidence="4" id="KW-0812">Transmembrane</keyword>
<evidence type="ECO:0000313" key="6">
    <source>
        <dbReference type="EMBL" id="KUK77312.1"/>
    </source>
</evidence>
<evidence type="ECO:0000256" key="4">
    <source>
        <dbReference type="SAM" id="Phobius"/>
    </source>
</evidence>
<dbReference type="AlphaFoldDB" id="A0A101HI74"/>
<keyword evidence="4" id="KW-0472">Membrane</keyword>
<keyword evidence="4" id="KW-1133">Transmembrane helix</keyword>
<protein>
    <submittedName>
        <fullName evidence="6">Glycosyltransferase</fullName>
    </submittedName>
</protein>